<dbReference type="AlphaFoldDB" id="A0A9W7ASL4"/>
<dbReference type="Proteomes" id="UP001162640">
    <property type="component" value="Unassembled WGS sequence"/>
</dbReference>
<feature type="compositionally biased region" description="Basic and acidic residues" evidence="1">
    <location>
        <begin position="44"/>
        <end position="61"/>
    </location>
</feature>
<proteinExistence type="predicted"/>
<accession>A0A9W7ASL4</accession>
<evidence type="ECO:0000313" key="2">
    <source>
        <dbReference type="EMBL" id="GMH73180.1"/>
    </source>
</evidence>
<dbReference type="EMBL" id="BLQM01000182">
    <property type="protein sequence ID" value="GMH73180.1"/>
    <property type="molecule type" value="Genomic_DNA"/>
</dbReference>
<gene>
    <name evidence="2" type="ORF">TL16_g06116</name>
</gene>
<comment type="caution">
    <text evidence="2">The sequence shown here is derived from an EMBL/GenBank/DDBJ whole genome shotgun (WGS) entry which is preliminary data.</text>
</comment>
<evidence type="ECO:0000313" key="3">
    <source>
        <dbReference type="Proteomes" id="UP001162640"/>
    </source>
</evidence>
<organism evidence="2 3">
    <name type="scientific">Triparma laevis f. inornata</name>
    <dbReference type="NCBI Taxonomy" id="1714386"/>
    <lineage>
        <taxon>Eukaryota</taxon>
        <taxon>Sar</taxon>
        <taxon>Stramenopiles</taxon>
        <taxon>Ochrophyta</taxon>
        <taxon>Bolidophyceae</taxon>
        <taxon>Parmales</taxon>
        <taxon>Triparmaceae</taxon>
        <taxon>Triparma</taxon>
    </lineage>
</organism>
<evidence type="ECO:0000256" key="1">
    <source>
        <dbReference type="SAM" id="MobiDB-lite"/>
    </source>
</evidence>
<feature type="region of interest" description="Disordered" evidence="1">
    <location>
        <begin position="41"/>
        <end position="69"/>
    </location>
</feature>
<reference evidence="3" key="1">
    <citation type="journal article" date="2023" name="Commun. Biol.">
        <title>Genome analysis of Parmales, the sister group of diatoms, reveals the evolutionary specialization of diatoms from phago-mixotrophs to photoautotrophs.</title>
        <authorList>
            <person name="Ban H."/>
            <person name="Sato S."/>
            <person name="Yoshikawa S."/>
            <person name="Yamada K."/>
            <person name="Nakamura Y."/>
            <person name="Ichinomiya M."/>
            <person name="Sato N."/>
            <person name="Blanc-Mathieu R."/>
            <person name="Endo H."/>
            <person name="Kuwata A."/>
            <person name="Ogata H."/>
        </authorList>
    </citation>
    <scope>NUCLEOTIDE SEQUENCE [LARGE SCALE GENOMIC DNA]</scope>
</reference>
<sequence length="69" mass="7914">MDACQPDIDTFCKGLEYTGEVMGCLTEWTKPTDLTEKCAATLPKKAEAPKKREKTPEEIEKAKKRRRIR</sequence>
<protein>
    <submittedName>
        <fullName evidence="2">Uncharacterized protein</fullName>
    </submittedName>
</protein>
<name>A0A9W7ASL4_9STRA</name>